<sequence>MFNLASTPYLLDASAEAQLSQRLSMLEERVAVLRNSGTLSTETIRSYYGEKRFEQVAESNALEGNTLSVGETELAVMKGITITGHDPAFAKDAIDLDKALARLAEMARDRDASTDLAQLHELHSLILGDRPGAGILRKERVAIRGAAHTPPKTWEEVMSGMEAWQEWSAENATLPAPIRSAVLHAWMTHIHPYIDGNGRTARALTNLELVRAGYPPIIIKKKERYRYLEALAESDLGGDIRSFIELVLDKLDGALTGLELSAKKMQGYNPILEKLRIKQESQLKIWENSITLLAAIVEHHLRNRLEQVGGTCQVKVFDTPLDVEDYVELCAGRNVARTWAFVIKVSVPGVPSIEKLAYIGHRSSRMFQHLGHEGGPSLFWSIKNPNGFPKWVSIEDGAPGGAELTTKIGNGDEWHVRQRDQIIMKSMTELGNMIADALVAEAVE</sequence>
<dbReference type="PROSITE" id="PS51459">
    <property type="entry name" value="FIDO"/>
    <property type="match status" value="1"/>
</dbReference>
<gene>
    <name evidence="5" type="ORF">GGD40_003197</name>
</gene>
<feature type="domain" description="Fido" evidence="4">
    <location>
        <begin position="114"/>
        <end position="249"/>
    </location>
</feature>
<name>A0A7Z0B801_9BURK</name>
<reference evidence="5 6" key="1">
    <citation type="submission" date="2020-07" db="EMBL/GenBank/DDBJ databases">
        <title>Exploring microbial biodiversity for novel pathways involved in the catabolism of aromatic compounds derived from lignin.</title>
        <authorList>
            <person name="Elkins J."/>
        </authorList>
    </citation>
    <scope>NUCLEOTIDE SEQUENCE [LARGE SCALE GENOMIC DNA]</scope>
    <source>
        <strain evidence="5 6">H2C3C</strain>
    </source>
</reference>
<dbReference type="Pfam" id="PF02661">
    <property type="entry name" value="Fic"/>
    <property type="match status" value="1"/>
</dbReference>
<dbReference type="AlphaFoldDB" id="A0A7Z0B801"/>
<feature type="active site" evidence="1">
    <location>
        <position position="191"/>
    </location>
</feature>
<keyword evidence="2" id="KW-0067">ATP-binding</keyword>
<dbReference type="InterPro" id="IPR036597">
    <property type="entry name" value="Fido-like_dom_sf"/>
</dbReference>
<feature type="binding site" evidence="2">
    <location>
        <begin position="195"/>
        <end position="202"/>
    </location>
    <ligand>
        <name>ATP</name>
        <dbReference type="ChEBI" id="CHEBI:30616"/>
    </ligand>
</feature>
<dbReference type="InterPro" id="IPR003812">
    <property type="entry name" value="Fido"/>
</dbReference>
<keyword evidence="6" id="KW-1185">Reference proteome</keyword>
<feature type="site" description="Important for autoinhibition of adenylyltransferase activity" evidence="3">
    <location>
        <position position="63"/>
    </location>
</feature>
<dbReference type="Proteomes" id="UP000540929">
    <property type="component" value="Unassembled WGS sequence"/>
</dbReference>
<comment type="caution">
    <text evidence="5">The sequence shown here is derived from an EMBL/GenBank/DDBJ whole genome shotgun (WGS) entry which is preliminary data.</text>
</comment>
<evidence type="ECO:0000256" key="2">
    <source>
        <dbReference type="PIRSR" id="PIRSR640198-2"/>
    </source>
</evidence>
<proteinExistence type="predicted"/>
<protein>
    <submittedName>
        <fullName evidence="5">Fic family protein</fullName>
    </submittedName>
</protein>
<accession>A0A7Z0B801</accession>
<evidence type="ECO:0000313" key="6">
    <source>
        <dbReference type="Proteomes" id="UP000540929"/>
    </source>
</evidence>
<organism evidence="5 6">
    <name type="scientific">Paraburkholderia bryophila</name>
    <dbReference type="NCBI Taxonomy" id="420952"/>
    <lineage>
        <taxon>Bacteria</taxon>
        <taxon>Pseudomonadati</taxon>
        <taxon>Pseudomonadota</taxon>
        <taxon>Betaproteobacteria</taxon>
        <taxon>Burkholderiales</taxon>
        <taxon>Burkholderiaceae</taxon>
        <taxon>Paraburkholderia</taxon>
    </lineage>
</organism>
<evidence type="ECO:0000256" key="1">
    <source>
        <dbReference type="PIRSR" id="PIRSR640198-1"/>
    </source>
</evidence>
<dbReference type="RefSeq" id="WP_179744204.1">
    <property type="nucleotide sequence ID" value="NZ_JACCAS010000001.1"/>
</dbReference>
<dbReference type="GO" id="GO:0005524">
    <property type="term" value="F:ATP binding"/>
    <property type="evidence" value="ECO:0007669"/>
    <property type="project" value="UniProtKB-KW"/>
</dbReference>
<evidence type="ECO:0000259" key="4">
    <source>
        <dbReference type="PROSITE" id="PS51459"/>
    </source>
</evidence>
<dbReference type="InterPro" id="IPR040198">
    <property type="entry name" value="Fido_containing"/>
</dbReference>
<evidence type="ECO:0000313" key="5">
    <source>
        <dbReference type="EMBL" id="NYH23718.1"/>
    </source>
</evidence>
<dbReference type="PANTHER" id="PTHR13504:SF38">
    <property type="entry name" value="FIDO DOMAIN-CONTAINING PROTEIN"/>
    <property type="match status" value="1"/>
</dbReference>
<dbReference type="SUPFAM" id="SSF140931">
    <property type="entry name" value="Fic-like"/>
    <property type="match status" value="1"/>
</dbReference>
<keyword evidence="2" id="KW-0547">Nucleotide-binding</keyword>
<dbReference type="PANTHER" id="PTHR13504">
    <property type="entry name" value="FIDO DOMAIN-CONTAINING PROTEIN DDB_G0283145"/>
    <property type="match status" value="1"/>
</dbReference>
<dbReference type="Gene3D" id="1.10.3290.10">
    <property type="entry name" value="Fido-like domain"/>
    <property type="match status" value="1"/>
</dbReference>
<dbReference type="EMBL" id="JACCAS010000001">
    <property type="protein sequence ID" value="NYH23718.1"/>
    <property type="molecule type" value="Genomic_DNA"/>
</dbReference>
<evidence type="ECO:0000256" key="3">
    <source>
        <dbReference type="PIRSR" id="PIRSR640198-3"/>
    </source>
</evidence>